<dbReference type="InterPro" id="IPR000953">
    <property type="entry name" value="Chromo/chromo_shadow_dom"/>
</dbReference>
<evidence type="ECO:0000256" key="1">
    <source>
        <dbReference type="ARBA" id="ARBA00011353"/>
    </source>
</evidence>
<comment type="caution">
    <text evidence="5">The sequence shown here is derived from an EMBL/GenBank/DDBJ whole genome shotgun (WGS) entry which is preliminary data.</text>
</comment>
<dbReference type="InterPro" id="IPR038609">
    <property type="entry name" value="HDA1_su2/3_sf"/>
</dbReference>
<organism evidence="5 6">
    <name type="scientific">Anthostomella pinea</name>
    <dbReference type="NCBI Taxonomy" id="933095"/>
    <lineage>
        <taxon>Eukaryota</taxon>
        <taxon>Fungi</taxon>
        <taxon>Dikarya</taxon>
        <taxon>Ascomycota</taxon>
        <taxon>Pezizomycotina</taxon>
        <taxon>Sordariomycetes</taxon>
        <taxon>Xylariomycetidae</taxon>
        <taxon>Xylariales</taxon>
        <taxon>Xylariaceae</taxon>
        <taxon>Anthostomella</taxon>
    </lineage>
</organism>
<dbReference type="InterPro" id="IPR016197">
    <property type="entry name" value="Chromo-like_dom_sf"/>
</dbReference>
<comment type="subunit">
    <text evidence="1">Component of the NuA4 histone acetyltransferase complex.</text>
</comment>
<feature type="domain" description="Chromo" evidence="4">
    <location>
        <begin position="41"/>
        <end position="82"/>
    </location>
</feature>
<keyword evidence="6" id="KW-1185">Reference proteome</keyword>
<evidence type="ECO:0000256" key="3">
    <source>
        <dbReference type="SAM" id="MobiDB-lite"/>
    </source>
</evidence>
<feature type="compositionally biased region" description="Polar residues" evidence="3">
    <location>
        <begin position="564"/>
        <end position="579"/>
    </location>
</feature>
<evidence type="ECO:0000313" key="5">
    <source>
        <dbReference type="EMBL" id="CAJ2507450.1"/>
    </source>
</evidence>
<proteinExistence type="predicted"/>
<feature type="region of interest" description="Disordered" evidence="3">
    <location>
        <begin position="555"/>
        <end position="579"/>
    </location>
</feature>
<feature type="region of interest" description="Disordered" evidence="3">
    <location>
        <begin position="480"/>
        <end position="543"/>
    </location>
</feature>
<reference evidence="5" key="1">
    <citation type="submission" date="2023-10" db="EMBL/GenBank/DDBJ databases">
        <authorList>
            <person name="Hackl T."/>
        </authorList>
    </citation>
    <scope>NUCLEOTIDE SEQUENCE</scope>
</reference>
<dbReference type="Proteomes" id="UP001295740">
    <property type="component" value="Unassembled WGS sequence"/>
</dbReference>
<feature type="compositionally biased region" description="Basic and acidic residues" evidence="3">
    <location>
        <begin position="1306"/>
        <end position="1317"/>
    </location>
</feature>
<evidence type="ECO:0000256" key="2">
    <source>
        <dbReference type="SAM" id="Coils"/>
    </source>
</evidence>
<dbReference type="Gene3D" id="3.40.50.12360">
    <property type="match status" value="1"/>
</dbReference>
<feature type="region of interest" description="Disordered" evidence="3">
    <location>
        <begin position="1306"/>
        <end position="1399"/>
    </location>
</feature>
<feature type="region of interest" description="Disordered" evidence="3">
    <location>
        <begin position="62"/>
        <end position="185"/>
    </location>
</feature>
<dbReference type="Gene3D" id="2.40.50.40">
    <property type="match status" value="1"/>
</dbReference>
<sequence length="1399" mass="153244">MNSASTNASNKRKRKPRKREPASKPQKRKTRKPAAAADEYYLLRDIPEEKLQDGKIHYLIDWEGTDKNGNPHEPSWEPAENVTDAAINDWREKKSKEAAGGTDAVAQDTGSPTQTSTQDTDPVLAPNWRRRKRSAKHRPLASYLKSSGHGEEGAGKRRRTVDGSGPYAVTGQTGQQLSEPRDRISGQATGARFIVELPLLTQFDPSEFHVISPLRFSQQSSQSPQPRKPKDRRIVPDSQEISGTSASEAHHSNPDAVEDTFSAAHRARLPRELGSSAHASSEIPSHQLDVRPWFAGRRRASATDPSQFEESSGSGGQNENLQFLTQVPFDLDVVAPTSQAASPSVSTQDTVPASLQPRSDVQHSQRSYASQSSLLVNSGSTRDSSNSQAAQIVQHLSSQSHEHHELASQSQSDFAVYDEDDVVPNTASRQAPTQTDSQDSSQALSELDGNTRVSLSALNAHEIESQAALLASQSLVSSNRYSNTTGSEILSDEGSRAPSGYHAHSPSSPQQRKTKRLSVITEPPVTPTRMDGSPAPSAPLSARERLKRIRENAFSKSIFDETPASASPTTQQDAPSGNKQGNITILQARVHTEVAQAAEPSPAPVPALVSPTFVVPSLETGQHEPRMSLQPLAGDVPPAPTGSLPPDELSLGVTGTSQVTYTATHEEQPSTLDPSALTLSIEGAMDVSPSIPTNDGLATSIPIPEALAMDDGGELSPAYPKSLLPYAPTGLNEYLITLPFHNSSRPQYNDVLRKDEDLIREYSTSFQVSPYKTPHATTIAKLDEMFSRLFDMCDFPPFLDTVSAMAPDHIRKHVIDTNPKFSFVAELLDTLSSMGSEKKILILVRPGRLMDLLGNVVQTRGYHYVRAGQEVVGVSPPRHALTVAISSTADEPNLIPTDVDAVVAFDHTFRQELVSSRNEASPPIIMALAIEASIQHLNMRISENLQPLERKNVLVMALVNAMRYVEDPDHAVKLWSIADNFARHIQIPDDDEFYWEPPPLHEDIFQDFHAASSQTQLSQLSMPGSGIEKLPGSRKRSHVDDDEEILSKRPKMVQPQVVTDVSYISDSLKSLLGDDFTQDSEIASITVSVDKMEALSTKIANLQAEMAESKLRERQFRQLSDRSKTEVDSYASSINMIQTKFMAALKDRGIFEAECTSAKEEAKALTASLQSSRTENGKLEEKHAEVQRKLSEATELLLNSSNPEHVRMMQLQKDLDEATTKVEQLEKKVATTQKDAEYARHLYQQSSQRATELSMENRDCERQIEELQRKADENIVTINKAQAANDVKELTRMLGEQKMIVREREAELSRVKEDLKSARNGRRGTRQSSVPGSPRLNALYGVMSPRNAGGTRGASSRGTSPAPAMGGFDGSGGSSTPSTPVFNQSAGINRFAHLRDSRF</sequence>
<name>A0AAI8VNA4_9PEZI</name>
<evidence type="ECO:0000313" key="6">
    <source>
        <dbReference type="Proteomes" id="UP001295740"/>
    </source>
</evidence>
<feature type="region of interest" description="Disordered" evidence="3">
    <location>
        <begin position="426"/>
        <end position="446"/>
    </location>
</feature>
<dbReference type="PROSITE" id="PS50013">
    <property type="entry name" value="CHROMO_2"/>
    <property type="match status" value="1"/>
</dbReference>
<feature type="region of interest" description="Disordered" evidence="3">
    <location>
        <begin position="214"/>
        <end position="390"/>
    </location>
</feature>
<dbReference type="SUPFAM" id="SSF54160">
    <property type="entry name" value="Chromo domain-like"/>
    <property type="match status" value="1"/>
</dbReference>
<dbReference type="GO" id="GO:0006338">
    <property type="term" value="P:chromatin remodeling"/>
    <property type="evidence" value="ECO:0007669"/>
    <property type="project" value="UniProtKB-ARBA"/>
</dbReference>
<feature type="region of interest" description="Disordered" evidence="3">
    <location>
        <begin position="1"/>
        <end position="40"/>
    </location>
</feature>
<dbReference type="EMBL" id="CAUWAG010000010">
    <property type="protein sequence ID" value="CAJ2507450.1"/>
    <property type="molecule type" value="Genomic_DNA"/>
</dbReference>
<feature type="compositionally biased region" description="Basic residues" evidence="3">
    <location>
        <begin position="128"/>
        <end position="139"/>
    </location>
</feature>
<feature type="compositionally biased region" description="Polar residues" evidence="3">
    <location>
        <begin position="336"/>
        <end position="390"/>
    </location>
</feature>
<gene>
    <name evidence="5" type="ORF">KHLLAP_LOCUS7918</name>
</gene>
<feature type="region of interest" description="Disordered" evidence="3">
    <location>
        <begin position="620"/>
        <end position="647"/>
    </location>
</feature>
<feature type="coiled-coil region" evidence="2">
    <location>
        <begin position="1092"/>
        <end position="1119"/>
    </location>
</feature>
<accession>A0AAI8VNA4</accession>
<protein>
    <submittedName>
        <fullName evidence="5">Uu.00g086360.m01.CDS01</fullName>
    </submittedName>
</protein>
<keyword evidence="2" id="KW-0175">Coiled coil</keyword>
<feature type="compositionally biased region" description="Polar residues" evidence="3">
    <location>
        <begin position="108"/>
        <end position="120"/>
    </location>
</feature>
<evidence type="ECO:0000259" key="4">
    <source>
        <dbReference type="PROSITE" id="PS50013"/>
    </source>
</evidence>
<feature type="compositionally biased region" description="Polar residues" evidence="3">
    <location>
        <begin position="426"/>
        <end position="444"/>
    </location>
</feature>